<evidence type="ECO:0000256" key="2">
    <source>
        <dbReference type="ARBA" id="ARBA00022888"/>
    </source>
</evidence>
<evidence type="ECO:0000313" key="6">
    <source>
        <dbReference type="Proteomes" id="UP001432322"/>
    </source>
</evidence>
<keyword evidence="6" id="KW-1185">Reference proteome</keyword>
<evidence type="ECO:0000313" key="5">
    <source>
        <dbReference type="EMBL" id="GMT24426.1"/>
    </source>
</evidence>
<name>A0AAV5W0Z7_9BILA</name>
<dbReference type="GO" id="GO:0004066">
    <property type="term" value="F:asparagine synthase (glutamine-hydrolyzing) activity"/>
    <property type="evidence" value="ECO:0007669"/>
    <property type="project" value="InterPro"/>
</dbReference>
<dbReference type="AlphaFoldDB" id="A0AAV5W0Z7"/>
<keyword evidence="3" id="KW-0315">Glutamine amidotransferase</keyword>
<dbReference type="EMBL" id="BTSY01000004">
    <property type="protein sequence ID" value="GMT24426.1"/>
    <property type="molecule type" value="Genomic_DNA"/>
</dbReference>
<keyword evidence="2" id="KW-0061">Asparagine biosynthesis</keyword>
<dbReference type="InterPro" id="IPR051857">
    <property type="entry name" value="Asn_synthetase_domain"/>
</dbReference>
<dbReference type="PANTHER" id="PTHR45937:SF1">
    <property type="entry name" value="ASPARAGINE SYNTHETASE DOMAIN-CONTAINING PROTEIN 1"/>
    <property type="match status" value="1"/>
</dbReference>
<dbReference type="InterPro" id="IPR014729">
    <property type="entry name" value="Rossmann-like_a/b/a_fold"/>
</dbReference>
<protein>
    <recommendedName>
        <fullName evidence="4">Asparagine synthetase domain-containing protein</fullName>
    </recommendedName>
</protein>
<feature type="domain" description="Asparagine synthetase" evidence="4">
    <location>
        <begin position="383"/>
        <end position="473"/>
    </location>
</feature>
<dbReference type="InterPro" id="IPR001962">
    <property type="entry name" value="Asn_synthase"/>
</dbReference>
<sequence length="495" mass="55314">QMADTSYTIKNFQVIKNKFVRIHEIATTSREHAAAEKERMLSDINAFESEEIDSDFIDLYSDLSGPTLQELQHLNIDEIRAKILEMKCAWCIVYYNSTLRKLFIGRDIFGRKSLVFSSDSNSITVSCIGRPSTLRWRELPYAQVSVIDVDDIFSSLIFSSYLDQYPDDMEKEWTSIFTSVYQDTNHCKDSLITVSRIIRPASACDSNSLSVHLISSICSLLPPLTSIAICFSGGVDSLLITHLLLSIIPPSVPLYLINVAFGDDSLFISRASDRIRSIQAFTHLKQHNSHHTLHLILVDVSRSSLNSARSLLIPLATRPSSTILDESIASVLHFAFQAKGIDFETKEEIQCTSPVRFMGSGADELFAGYARHRHRFERDGDSSGIGEECEMELRRIGMRNGGRDDRVAVINGIETKSPFLHDDLVEWANGLSIEDKADLSLPRGIGEKKIIREALRSLNAPHSAPKQAMQFGSGMVKLENGKNQKGSQLSAHLDI</sequence>
<proteinExistence type="predicted"/>
<feature type="non-terminal residue" evidence="5">
    <location>
        <position position="1"/>
    </location>
</feature>
<dbReference type="Gene3D" id="3.40.50.620">
    <property type="entry name" value="HUPs"/>
    <property type="match status" value="1"/>
</dbReference>
<comment type="caution">
    <text evidence="5">The sequence shown here is derived from an EMBL/GenBank/DDBJ whole genome shotgun (WGS) entry which is preliminary data.</text>
</comment>
<keyword evidence="1" id="KW-0028">Amino-acid biosynthesis</keyword>
<dbReference type="SUPFAM" id="SSF52402">
    <property type="entry name" value="Adenine nucleotide alpha hydrolases-like"/>
    <property type="match status" value="1"/>
</dbReference>
<accession>A0AAV5W0Z7</accession>
<dbReference type="GO" id="GO:0006529">
    <property type="term" value="P:asparagine biosynthetic process"/>
    <property type="evidence" value="ECO:0007669"/>
    <property type="project" value="UniProtKB-KW"/>
</dbReference>
<dbReference type="PANTHER" id="PTHR45937">
    <property type="entry name" value="ASPARAGINE SYNTHETASE DOMAIN-CONTAINING PROTEIN 1"/>
    <property type="match status" value="1"/>
</dbReference>
<gene>
    <name evidence="5" type="ORF">PFISCL1PPCAC_15723</name>
</gene>
<dbReference type="CDD" id="cd01991">
    <property type="entry name" value="Asn_synthase_B_C"/>
    <property type="match status" value="1"/>
</dbReference>
<dbReference type="Proteomes" id="UP001432322">
    <property type="component" value="Unassembled WGS sequence"/>
</dbReference>
<evidence type="ECO:0000256" key="3">
    <source>
        <dbReference type="ARBA" id="ARBA00022962"/>
    </source>
</evidence>
<organism evidence="5 6">
    <name type="scientific">Pristionchus fissidentatus</name>
    <dbReference type="NCBI Taxonomy" id="1538716"/>
    <lineage>
        <taxon>Eukaryota</taxon>
        <taxon>Metazoa</taxon>
        <taxon>Ecdysozoa</taxon>
        <taxon>Nematoda</taxon>
        <taxon>Chromadorea</taxon>
        <taxon>Rhabditida</taxon>
        <taxon>Rhabditina</taxon>
        <taxon>Diplogasteromorpha</taxon>
        <taxon>Diplogasteroidea</taxon>
        <taxon>Neodiplogasteridae</taxon>
        <taxon>Pristionchus</taxon>
    </lineage>
</organism>
<reference evidence="5" key="1">
    <citation type="submission" date="2023-10" db="EMBL/GenBank/DDBJ databases">
        <title>Genome assembly of Pristionchus species.</title>
        <authorList>
            <person name="Yoshida K."/>
            <person name="Sommer R.J."/>
        </authorList>
    </citation>
    <scope>NUCLEOTIDE SEQUENCE</scope>
    <source>
        <strain evidence="5">RS5133</strain>
    </source>
</reference>
<dbReference type="Pfam" id="PF00733">
    <property type="entry name" value="Asn_synthase"/>
    <property type="match status" value="1"/>
</dbReference>
<evidence type="ECO:0000259" key="4">
    <source>
        <dbReference type="Pfam" id="PF00733"/>
    </source>
</evidence>
<evidence type="ECO:0000256" key="1">
    <source>
        <dbReference type="ARBA" id="ARBA00022605"/>
    </source>
</evidence>